<accession>A0A7C3G074</accession>
<sequence length="371" mass="42031">MPETHTIEPEKFASEQGFLAQMQHKLKPDWPFVRVMLLAILALYISGQILFMVVGKGGHAPSVDLDWYAETVILRVIMFLFGFWIFRLVQFNRKLKGGSLFPALMSAAKANPFDIYRRFVLAGFAIALFSAKMGIFMSMKAAIPDIIPFYFDTFARKIDYVIFFGHDPWRALSFLYTSDGGAIKFIDFFYMKWAPIVAGVWFYCFTSDGMERLRRYQYCLASLILFVLGGLIVATLLSSAGPVYYAYFTGDQQAYAGLLSELSRINETKPLSTLRLQGPLLELYQAGERRVGGISAMPSMHCGSSFLILVAFWQNKKLRIFLAGYAALIYVGSFLLAWHYAIDGLVVIPLVWISWTLAGWILRRYAQPTPA</sequence>
<feature type="transmembrane region" description="Helical" evidence="1">
    <location>
        <begin position="344"/>
        <end position="362"/>
    </location>
</feature>
<feature type="transmembrane region" description="Helical" evidence="1">
    <location>
        <begin position="188"/>
        <end position="206"/>
    </location>
</feature>
<dbReference type="GO" id="GO:0016020">
    <property type="term" value="C:membrane"/>
    <property type="evidence" value="ECO:0007669"/>
    <property type="project" value="UniProtKB-SubCell"/>
</dbReference>
<keyword evidence="1" id="KW-0812">Transmembrane</keyword>
<name>A0A7C3G074_9PROT</name>
<keyword evidence="1" id="KW-1133">Transmembrane helix</keyword>
<feature type="transmembrane region" description="Helical" evidence="1">
    <location>
        <begin position="291"/>
        <end position="313"/>
    </location>
</feature>
<dbReference type="Proteomes" id="UP000886042">
    <property type="component" value="Unassembled WGS sequence"/>
</dbReference>
<evidence type="ECO:0000313" key="3">
    <source>
        <dbReference type="EMBL" id="HFB55111.1"/>
    </source>
</evidence>
<feature type="transmembrane region" description="Helical" evidence="1">
    <location>
        <begin position="218"/>
        <end position="237"/>
    </location>
</feature>
<dbReference type="AlphaFoldDB" id="A0A7C3G074"/>
<comment type="caution">
    <text evidence="3">The sequence shown here is derived from an EMBL/GenBank/DDBJ whole genome shotgun (WGS) entry which is preliminary data.</text>
</comment>
<dbReference type="InterPro" id="IPR026841">
    <property type="entry name" value="Aur1/Ipt1"/>
</dbReference>
<evidence type="ECO:0000259" key="2">
    <source>
        <dbReference type="Pfam" id="PF14378"/>
    </source>
</evidence>
<dbReference type="EMBL" id="DRMN01000277">
    <property type="protein sequence ID" value="HFB55111.1"/>
    <property type="molecule type" value="Genomic_DNA"/>
</dbReference>
<protein>
    <recommendedName>
        <fullName evidence="2">Inositolphosphotransferase Aur1/Ipt1 domain-containing protein</fullName>
    </recommendedName>
</protein>
<feature type="transmembrane region" description="Helical" evidence="1">
    <location>
        <begin position="32"/>
        <end position="55"/>
    </location>
</feature>
<organism evidence="3">
    <name type="scientific">Hellea balneolensis</name>
    <dbReference type="NCBI Taxonomy" id="287478"/>
    <lineage>
        <taxon>Bacteria</taxon>
        <taxon>Pseudomonadati</taxon>
        <taxon>Pseudomonadota</taxon>
        <taxon>Alphaproteobacteria</taxon>
        <taxon>Maricaulales</taxon>
        <taxon>Robiginitomaculaceae</taxon>
        <taxon>Hellea</taxon>
    </lineage>
</organism>
<gene>
    <name evidence="3" type="ORF">ENJ46_04230</name>
</gene>
<feature type="transmembrane region" description="Helical" evidence="1">
    <location>
        <begin position="67"/>
        <end position="86"/>
    </location>
</feature>
<feature type="transmembrane region" description="Helical" evidence="1">
    <location>
        <begin position="320"/>
        <end position="338"/>
    </location>
</feature>
<feature type="domain" description="Inositolphosphotransferase Aur1/Ipt1" evidence="2">
    <location>
        <begin position="175"/>
        <end position="356"/>
    </location>
</feature>
<proteinExistence type="predicted"/>
<evidence type="ECO:0000256" key="1">
    <source>
        <dbReference type="SAM" id="Phobius"/>
    </source>
</evidence>
<dbReference type="Pfam" id="PF14378">
    <property type="entry name" value="PAP2_3"/>
    <property type="match status" value="1"/>
</dbReference>
<feature type="transmembrane region" description="Helical" evidence="1">
    <location>
        <begin position="119"/>
        <end position="139"/>
    </location>
</feature>
<reference evidence="3" key="1">
    <citation type="journal article" date="2020" name="mSystems">
        <title>Genome- and Community-Level Interaction Insights into Carbon Utilization and Element Cycling Functions of Hydrothermarchaeota in Hydrothermal Sediment.</title>
        <authorList>
            <person name="Zhou Z."/>
            <person name="Liu Y."/>
            <person name="Xu W."/>
            <person name="Pan J."/>
            <person name="Luo Z.H."/>
            <person name="Li M."/>
        </authorList>
    </citation>
    <scope>NUCLEOTIDE SEQUENCE [LARGE SCALE GENOMIC DNA]</scope>
    <source>
        <strain evidence="3">HyVt-489</strain>
    </source>
</reference>
<keyword evidence="1" id="KW-0472">Membrane</keyword>